<feature type="region of interest" description="Disordered" evidence="1">
    <location>
        <begin position="107"/>
        <end position="138"/>
    </location>
</feature>
<evidence type="ECO:0000256" key="1">
    <source>
        <dbReference type="SAM" id="MobiDB-lite"/>
    </source>
</evidence>
<dbReference type="OrthoDB" id="4159618at2759"/>
<comment type="caution">
    <text evidence="2">The sequence shown here is derived from an EMBL/GenBank/DDBJ whole genome shotgun (WGS) entry which is preliminary data.</text>
</comment>
<dbReference type="AlphaFoldDB" id="A0A8H7DZC3"/>
<proteinExistence type="predicted"/>
<dbReference type="EMBL" id="JAACFV010000265">
    <property type="protein sequence ID" value="KAF7502348.1"/>
    <property type="molecule type" value="Genomic_DNA"/>
</dbReference>
<sequence length="314" mass="36024">MAVTRRQQRELVRNKSRLLRTQPVPKTPSTIRTSRRKMQQPIMGCKTDVGGEIESSDNNSVGLDQRTRDRPAIRSNFEASSRLLSDDSRGAYDTPEVLPALNTHTIISPRFPSAPPQPKPLVHKTEEKKGDTSTKTHCTSGITEETIVHDPDEVGIPNEGNWEIVAAYESRFCFKHGQREWLLRTADRWMRPSDFIGEVKEKLESKLHKYWGEPYSLEPKLLDSPAECHSNLWSHLDTPTQRGRLEDEIVYLCRWKLCWTPEAMIGDKSWVQASCKARDQSIGRRRSSRIEETTADRTAKMKQMMVVVNLEDLL</sequence>
<keyword evidence="3" id="KW-1185">Reference proteome</keyword>
<gene>
    <name evidence="2" type="ORF">GJ744_006002</name>
</gene>
<reference evidence="2" key="1">
    <citation type="submission" date="2020-02" db="EMBL/GenBank/DDBJ databases">
        <authorList>
            <person name="Palmer J.M."/>
        </authorList>
    </citation>
    <scope>NUCLEOTIDE SEQUENCE</scope>
    <source>
        <strain evidence="2">EPUS1.4</strain>
        <tissue evidence="2">Thallus</tissue>
    </source>
</reference>
<feature type="region of interest" description="Disordered" evidence="1">
    <location>
        <begin position="1"/>
        <end position="72"/>
    </location>
</feature>
<feature type="compositionally biased region" description="Basic and acidic residues" evidence="1">
    <location>
        <begin position="123"/>
        <end position="134"/>
    </location>
</feature>
<name>A0A8H7DZC3_9EURO</name>
<accession>A0A8H7DZC3</accession>
<organism evidence="2 3">
    <name type="scientific">Endocarpon pusillum</name>
    <dbReference type="NCBI Taxonomy" id="364733"/>
    <lineage>
        <taxon>Eukaryota</taxon>
        <taxon>Fungi</taxon>
        <taxon>Dikarya</taxon>
        <taxon>Ascomycota</taxon>
        <taxon>Pezizomycotina</taxon>
        <taxon>Eurotiomycetes</taxon>
        <taxon>Chaetothyriomycetidae</taxon>
        <taxon>Verrucariales</taxon>
        <taxon>Verrucariaceae</taxon>
        <taxon>Endocarpon</taxon>
    </lineage>
</organism>
<evidence type="ECO:0000313" key="3">
    <source>
        <dbReference type="Proteomes" id="UP000606974"/>
    </source>
</evidence>
<protein>
    <submittedName>
        <fullName evidence="2">Uncharacterized protein</fullName>
    </submittedName>
</protein>
<dbReference type="Proteomes" id="UP000606974">
    <property type="component" value="Unassembled WGS sequence"/>
</dbReference>
<evidence type="ECO:0000313" key="2">
    <source>
        <dbReference type="EMBL" id="KAF7502348.1"/>
    </source>
</evidence>